<evidence type="ECO:0000256" key="1">
    <source>
        <dbReference type="ARBA" id="ARBA00004127"/>
    </source>
</evidence>
<gene>
    <name evidence="8" type="ORF">UFOPK3752_00416</name>
</gene>
<dbReference type="GO" id="GO:0012505">
    <property type="term" value="C:endomembrane system"/>
    <property type="evidence" value="ECO:0007669"/>
    <property type="project" value="UniProtKB-SubCell"/>
</dbReference>
<dbReference type="InterPro" id="IPR045018">
    <property type="entry name" value="Azg-like"/>
</dbReference>
<dbReference type="AlphaFoldDB" id="A0A6J7IJK0"/>
<evidence type="ECO:0000256" key="2">
    <source>
        <dbReference type="ARBA" id="ARBA00005697"/>
    </source>
</evidence>
<dbReference type="InterPro" id="IPR006043">
    <property type="entry name" value="NCS2"/>
</dbReference>
<organism evidence="8">
    <name type="scientific">freshwater metagenome</name>
    <dbReference type="NCBI Taxonomy" id="449393"/>
    <lineage>
        <taxon>unclassified sequences</taxon>
        <taxon>metagenomes</taxon>
        <taxon>ecological metagenomes</taxon>
    </lineage>
</organism>
<evidence type="ECO:0000256" key="7">
    <source>
        <dbReference type="SAM" id="Phobius"/>
    </source>
</evidence>
<feature type="transmembrane region" description="Helical" evidence="7">
    <location>
        <begin position="104"/>
        <end position="123"/>
    </location>
</feature>
<proteinExistence type="inferred from homology"/>
<reference evidence="8" key="1">
    <citation type="submission" date="2020-05" db="EMBL/GenBank/DDBJ databases">
        <authorList>
            <person name="Chiriac C."/>
            <person name="Salcher M."/>
            <person name="Ghai R."/>
            <person name="Kavagutti S V."/>
        </authorList>
    </citation>
    <scope>NUCLEOTIDE SEQUENCE</scope>
</reference>
<accession>A0A6J7IJK0</accession>
<sequence>MATPDFGILGHFSLFGGFQAIGFVAAALAVFSLMLSDFFDTMGTVVGVGHEADLIDEKGGVPHLESILLVDSLAAAAGGAASVSSNTSYIESASGVSEGARTGVASLVTGALFLVAMFFSPLVTIVPHEAAAPALVIVGFLMMTRIRFIDFTDYEIGIPAFLTLTLMPFTYSITNGIGAGFVSYVLIKIFAGKAKQIPLLMWIITAAFVIYFAYDPIEQILGIAG</sequence>
<name>A0A6J7IJK0_9ZZZZ</name>
<keyword evidence="3" id="KW-0813">Transport</keyword>
<dbReference type="PANTHER" id="PTHR43337:SF1">
    <property type="entry name" value="XANTHINE_URACIL PERMEASE C887.17-RELATED"/>
    <property type="match status" value="1"/>
</dbReference>
<evidence type="ECO:0000256" key="6">
    <source>
        <dbReference type="ARBA" id="ARBA00023136"/>
    </source>
</evidence>
<dbReference type="EMBL" id="CAFBND010000010">
    <property type="protein sequence ID" value="CAB4930826.1"/>
    <property type="molecule type" value="Genomic_DNA"/>
</dbReference>
<evidence type="ECO:0000313" key="8">
    <source>
        <dbReference type="EMBL" id="CAB4930826.1"/>
    </source>
</evidence>
<comment type="subcellular location">
    <subcellularLocation>
        <location evidence="1">Endomembrane system</location>
        <topology evidence="1">Multi-pass membrane protein</topology>
    </subcellularLocation>
</comment>
<keyword evidence="5 7" id="KW-1133">Transmembrane helix</keyword>
<feature type="transmembrane region" description="Helical" evidence="7">
    <location>
        <begin position="169"/>
        <end position="187"/>
    </location>
</feature>
<dbReference type="GO" id="GO:0005345">
    <property type="term" value="F:purine nucleobase transmembrane transporter activity"/>
    <property type="evidence" value="ECO:0007669"/>
    <property type="project" value="TreeGrafter"/>
</dbReference>
<feature type="transmembrane region" description="Helical" evidence="7">
    <location>
        <begin position="130"/>
        <end position="149"/>
    </location>
</feature>
<dbReference type="Pfam" id="PF00860">
    <property type="entry name" value="Xan_ur_permease"/>
    <property type="match status" value="1"/>
</dbReference>
<protein>
    <submittedName>
        <fullName evidence="8">Unannotated protein</fullName>
    </submittedName>
</protein>
<evidence type="ECO:0000256" key="4">
    <source>
        <dbReference type="ARBA" id="ARBA00022692"/>
    </source>
</evidence>
<comment type="similarity">
    <text evidence="2">Belongs to the nucleobase:cation symporter-2 (NCS2) (TC 2.A.40) family. Azg-like subfamily.</text>
</comment>
<keyword evidence="4 7" id="KW-0812">Transmembrane</keyword>
<evidence type="ECO:0000256" key="5">
    <source>
        <dbReference type="ARBA" id="ARBA00022989"/>
    </source>
</evidence>
<keyword evidence="6 7" id="KW-0472">Membrane</keyword>
<evidence type="ECO:0000256" key="3">
    <source>
        <dbReference type="ARBA" id="ARBA00022448"/>
    </source>
</evidence>
<feature type="transmembrane region" description="Helical" evidence="7">
    <location>
        <begin position="12"/>
        <end position="35"/>
    </location>
</feature>
<feature type="transmembrane region" description="Helical" evidence="7">
    <location>
        <begin position="199"/>
        <end position="217"/>
    </location>
</feature>
<dbReference type="GO" id="GO:0005886">
    <property type="term" value="C:plasma membrane"/>
    <property type="evidence" value="ECO:0007669"/>
    <property type="project" value="TreeGrafter"/>
</dbReference>
<dbReference type="PANTHER" id="PTHR43337">
    <property type="entry name" value="XANTHINE/URACIL PERMEASE C887.17-RELATED"/>
    <property type="match status" value="1"/>
</dbReference>